<dbReference type="EMBL" id="AUWU02000005">
    <property type="protein sequence ID" value="KAH0573176.1"/>
    <property type="molecule type" value="Genomic_DNA"/>
</dbReference>
<reference evidence="2 3" key="1">
    <citation type="journal article" date="2014" name="PLoS Genet.">
        <title>The Genome of Spironucleus salmonicida Highlights a Fish Pathogen Adapted to Fluctuating Environments.</title>
        <authorList>
            <person name="Xu F."/>
            <person name="Jerlstrom-Hultqvist J."/>
            <person name="Einarsson E."/>
            <person name="Astvaldsson A."/>
            <person name="Svard S.G."/>
            <person name="Andersson J.O."/>
        </authorList>
    </citation>
    <scope>NUCLEOTIDE SEQUENCE</scope>
    <source>
        <strain evidence="3">ATCC 50377</strain>
    </source>
</reference>
<accession>V6LM83</accession>
<protein>
    <recommendedName>
        <fullName evidence="1">SANT domain-containing protein</fullName>
    </recommendedName>
</protein>
<evidence type="ECO:0000259" key="1">
    <source>
        <dbReference type="PROSITE" id="PS51293"/>
    </source>
</evidence>
<dbReference type="EMBL" id="KI546167">
    <property type="protein sequence ID" value="EST41824.1"/>
    <property type="molecule type" value="Genomic_DNA"/>
</dbReference>
<evidence type="ECO:0000313" key="2">
    <source>
        <dbReference type="EMBL" id="EST41824.1"/>
    </source>
</evidence>
<dbReference type="CDD" id="cd00167">
    <property type="entry name" value="SANT"/>
    <property type="match status" value="1"/>
</dbReference>
<dbReference type="AlphaFoldDB" id="V6LM83"/>
<dbReference type="Proteomes" id="UP000018208">
    <property type="component" value="Unassembled WGS sequence"/>
</dbReference>
<dbReference type="SUPFAM" id="SSF46689">
    <property type="entry name" value="Homeodomain-like"/>
    <property type="match status" value="1"/>
</dbReference>
<proteinExistence type="predicted"/>
<gene>
    <name evidence="2" type="ORF">SS50377_18658</name>
    <name evidence="3" type="ORF">SS50377_25295</name>
</gene>
<dbReference type="SMART" id="SM00717">
    <property type="entry name" value="SANT"/>
    <property type="match status" value="1"/>
</dbReference>
<reference evidence="3" key="2">
    <citation type="submission" date="2020-12" db="EMBL/GenBank/DDBJ databases">
        <title>New Spironucleus salmonicida genome in near-complete chromosomes.</title>
        <authorList>
            <person name="Xu F."/>
            <person name="Kurt Z."/>
            <person name="Jimenez-Gonzalez A."/>
            <person name="Astvaldsson A."/>
            <person name="Andersson J.O."/>
            <person name="Svard S.G."/>
        </authorList>
    </citation>
    <scope>NUCLEOTIDE SEQUENCE</scope>
    <source>
        <strain evidence="3">ATCC 50377</strain>
    </source>
</reference>
<organism evidence="2">
    <name type="scientific">Spironucleus salmonicida</name>
    <dbReference type="NCBI Taxonomy" id="348837"/>
    <lineage>
        <taxon>Eukaryota</taxon>
        <taxon>Metamonada</taxon>
        <taxon>Diplomonadida</taxon>
        <taxon>Hexamitidae</taxon>
        <taxon>Hexamitinae</taxon>
        <taxon>Spironucleus</taxon>
    </lineage>
</organism>
<name>V6LM83_9EUKA</name>
<dbReference type="PROSITE" id="PS51293">
    <property type="entry name" value="SANT"/>
    <property type="match status" value="1"/>
</dbReference>
<evidence type="ECO:0000313" key="4">
    <source>
        <dbReference type="Proteomes" id="UP000018208"/>
    </source>
</evidence>
<keyword evidence="4" id="KW-1185">Reference proteome</keyword>
<dbReference type="Gene3D" id="1.10.10.60">
    <property type="entry name" value="Homeodomain-like"/>
    <property type="match status" value="1"/>
</dbReference>
<dbReference type="InterPro" id="IPR017884">
    <property type="entry name" value="SANT_dom"/>
</dbReference>
<dbReference type="InterPro" id="IPR001005">
    <property type="entry name" value="SANT/Myb"/>
</dbReference>
<sequence>MKSIKEQLNILKQDSTKLDRRLQSSEQLLSQMYEALVQHPTQPIPASTEFTKAEHRQFLQAIDEQDRKNVQQIAQYIPTKTPVQIHKYASQYFMQYDKTMIEIMKQAHATDLAFKQANQKPHYMFAVQQLALASPPPLIKQIVIKHANSMFYVVCGTKIPEKDYGREIRNYIQMANSFLSYVVTSAGQYAIRSIMTVALGFWKFWEEQEFQMNNFAKIVDLHVDIVCAIVFCMMVVSCQ</sequence>
<feature type="domain" description="SANT" evidence="1">
    <location>
        <begin position="45"/>
        <end position="97"/>
    </location>
</feature>
<dbReference type="InterPro" id="IPR009057">
    <property type="entry name" value="Homeodomain-like_sf"/>
</dbReference>
<evidence type="ECO:0000313" key="3">
    <source>
        <dbReference type="EMBL" id="KAH0573176.1"/>
    </source>
</evidence>
<dbReference type="VEuPathDB" id="GiardiaDB:SS50377_25295"/>